<feature type="compositionally biased region" description="Basic and acidic residues" evidence="6">
    <location>
        <begin position="105"/>
        <end position="115"/>
    </location>
</feature>
<evidence type="ECO:0000313" key="9">
    <source>
        <dbReference type="Proteomes" id="UP001215712"/>
    </source>
</evidence>
<evidence type="ECO:0000256" key="6">
    <source>
        <dbReference type="SAM" id="MobiDB-lite"/>
    </source>
</evidence>
<dbReference type="GO" id="GO:0008270">
    <property type="term" value="F:zinc ion binding"/>
    <property type="evidence" value="ECO:0007669"/>
    <property type="project" value="InterPro"/>
</dbReference>
<dbReference type="SUPFAM" id="SSF57701">
    <property type="entry name" value="Zn2/Cys6 DNA-binding domain"/>
    <property type="match status" value="1"/>
</dbReference>
<dbReference type="PANTHER" id="PTHR31001:SF45">
    <property type="entry name" value="ZN(II)2CYS6 TRANSCRIPTION FACTOR (EUROFUNG)"/>
    <property type="match status" value="1"/>
</dbReference>
<comment type="subcellular location">
    <subcellularLocation>
        <location evidence="1">Nucleus</location>
    </subcellularLocation>
</comment>
<name>A0AAD6HSY8_9EURO</name>
<evidence type="ECO:0000256" key="3">
    <source>
        <dbReference type="ARBA" id="ARBA00023125"/>
    </source>
</evidence>
<dbReference type="Gene3D" id="4.10.240.10">
    <property type="entry name" value="Zn(2)-C6 fungal-type DNA-binding domain"/>
    <property type="match status" value="1"/>
</dbReference>
<organism evidence="8 9">
    <name type="scientific">Penicillium malachiteum</name>
    <dbReference type="NCBI Taxonomy" id="1324776"/>
    <lineage>
        <taxon>Eukaryota</taxon>
        <taxon>Fungi</taxon>
        <taxon>Dikarya</taxon>
        <taxon>Ascomycota</taxon>
        <taxon>Pezizomycotina</taxon>
        <taxon>Eurotiomycetes</taxon>
        <taxon>Eurotiomycetidae</taxon>
        <taxon>Eurotiales</taxon>
        <taxon>Aspergillaceae</taxon>
        <taxon>Penicillium</taxon>
    </lineage>
</organism>
<dbReference type="InterPro" id="IPR036864">
    <property type="entry name" value="Zn2-C6_fun-type_DNA-bd_sf"/>
</dbReference>
<reference evidence="8" key="2">
    <citation type="submission" date="2023-01" db="EMBL/GenBank/DDBJ databases">
        <authorList>
            <person name="Petersen C."/>
        </authorList>
    </citation>
    <scope>NUCLEOTIDE SEQUENCE</scope>
    <source>
        <strain evidence="8">IBT 17514</strain>
    </source>
</reference>
<evidence type="ECO:0000256" key="1">
    <source>
        <dbReference type="ARBA" id="ARBA00004123"/>
    </source>
</evidence>
<dbReference type="SMART" id="SM00066">
    <property type="entry name" value="GAL4"/>
    <property type="match status" value="1"/>
</dbReference>
<keyword evidence="3" id="KW-0238">DNA-binding</keyword>
<gene>
    <name evidence="8" type="ORF">N7493_002679</name>
</gene>
<dbReference type="PROSITE" id="PS50048">
    <property type="entry name" value="ZN2_CY6_FUNGAL_2"/>
    <property type="match status" value="1"/>
</dbReference>
<dbReference type="EMBL" id="JAQJAN010000003">
    <property type="protein sequence ID" value="KAJ5733893.1"/>
    <property type="molecule type" value="Genomic_DNA"/>
</dbReference>
<dbReference type="GO" id="GO:0000981">
    <property type="term" value="F:DNA-binding transcription factor activity, RNA polymerase II-specific"/>
    <property type="evidence" value="ECO:0007669"/>
    <property type="project" value="InterPro"/>
</dbReference>
<dbReference type="GO" id="GO:0005634">
    <property type="term" value="C:nucleus"/>
    <property type="evidence" value="ECO:0007669"/>
    <property type="project" value="UniProtKB-SubCell"/>
</dbReference>
<keyword evidence="2" id="KW-0805">Transcription regulation</keyword>
<reference evidence="8" key="1">
    <citation type="journal article" date="2023" name="IMA Fungus">
        <title>Comparative genomic study of the Penicillium genus elucidates a diverse pangenome and 15 lateral gene transfer events.</title>
        <authorList>
            <person name="Petersen C."/>
            <person name="Sorensen T."/>
            <person name="Nielsen M.R."/>
            <person name="Sondergaard T.E."/>
            <person name="Sorensen J.L."/>
            <person name="Fitzpatrick D.A."/>
            <person name="Frisvad J.C."/>
            <person name="Nielsen K.L."/>
        </authorList>
    </citation>
    <scope>NUCLEOTIDE SEQUENCE</scope>
    <source>
        <strain evidence="8">IBT 17514</strain>
    </source>
</reference>
<evidence type="ECO:0000313" key="8">
    <source>
        <dbReference type="EMBL" id="KAJ5733893.1"/>
    </source>
</evidence>
<dbReference type="InterPro" id="IPR050613">
    <property type="entry name" value="Sec_Metabolite_Reg"/>
</dbReference>
<evidence type="ECO:0000256" key="5">
    <source>
        <dbReference type="ARBA" id="ARBA00023242"/>
    </source>
</evidence>
<keyword evidence="9" id="KW-1185">Reference proteome</keyword>
<dbReference type="Pfam" id="PF00172">
    <property type="entry name" value="Zn_clus"/>
    <property type="match status" value="1"/>
</dbReference>
<evidence type="ECO:0000256" key="2">
    <source>
        <dbReference type="ARBA" id="ARBA00023015"/>
    </source>
</evidence>
<dbReference type="GO" id="GO:0003677">
    <property type="term" value="F:DNA binding"/>
    <property type="evidence" value="ECO:0007669"/>
    <property type="project" value="UniProtKB-KW"/>
</dbReference>
<feature type="domain" description="Zn(2)-C6 fungal-type" evidence="7">
    <location>
        <begin position="8"/>
        <end position="37"/>
    </location>
</feature>
<feature type="region of interest" description="Disordered" evidence="6">
    <location>
        <begin position="71"/>
        <end position="115"/>
    </location>
</feature>
<comment type="caution">
    <text evidence="8">The sequence shown here is derived from an EMBL/GenBank/DDBJ whole genome shotgun (WGS) entry which is preliminary data.</text>
</comment>
<keyword evidence="5" id="KW-0539">Nucleus</keyword>
<protein>
    <recommendedName>
        <fullName evidence="7">Zn(2)-C6 fungal-type domain-containing protein</fullName>
    </recommendedName>
</protein>
<keyword evidence="4" id="KW-0804">Transcription</keyword>
<dbReference type="CDD" id="cd00067">
    <property type="entry name" value="GAL4"/>
    <property type="match status" value="1"/>
</dbReference>
<proteinExistence type="predicted"/>
<sequence length="115" mass="13151">MSLTRGHSCVLCQQRKVRCDQQKPCANCIHAQVECKVVPPQPARRKRRKTQEEDLTDRLKRYEALMTHNGVDFRTVLDNDATGDQPENAGRDEPKPTPGVDTPNDEVRENARQKK</sequence>
<evidence type="ECO:0000259" key="7">
    <source>
        <dbReference type="PROSITE" id="PS50048"/>
    </source>
</evidence>
<dbReference type="Proteomes" id="UP001215712">
    <property type="component" value="Unassembled WGS sequence"/>
</dbReference>
<evidence type="ECO:0000256" key="4">
    <source>
        <dbReference type="ARBA" id="ARBA00023163"/>
    </source>
</evidence>
<accession>A0AAD6HSY8</accession>
<dbReference type="InterPro" id="IPR001138">
    <property type="entry name" value="Zn2Cys6_DnaBD"/>
</dbReference>
<dbReference type="AlphaFoldDB" id="A0AAD6HSY8"/>
<dbReference type="PANTHER" id="PTHR31001">
    <property type="entry name" value="UNCHARACTERIZED TRANSCRIPTIONAL REGULATORY PROTEIN"/>
    <property type="match status" value="1"/>
</dbReference>